<dbReference type="PANTHER" id="PTHR24072">
    <property type="entry name" value="RHO FAMILY GTPASE"/>
    <property type="match status" value="1"/>
</dbReference>
<sequence>MPRAAPIEHTKPSVDSPASGVTPRISRELDIDSSGQEDWQHVRSLLYWDVEVIVIVCSIDSLDSLENVREYWVPEVEEFAPPGIPKLLVANKKDLRDGTKNQIDYKQGETMAKEIGAYAYIECSALRYEGIEDIFFSIVKVLKKKTGCCCVIL</sequence>
<dbReference type="GO" id="GO:0007264">
    <property type="term" value="P:small GTPase-mediated signal transduction"/>
    <property type="evidence" value="ECO:0007669"/>
    <property type="project" value="InterPro"/>
</dbReference>
<dbReference type="GO" id="GO:0005525">
    <property type="term" value="F:GTP binding"/>
    <property type="evidence" value="ECO:0007669"/>
    <property type="project" value="UniProtKB-KW"/>
</dbReference>
<evidence type="ECO:0000313" key="4">
    <source>
        <dbReference type="EMBL" id="CAH1391509.1"/>
    </source>
</evidence>
<feature type="region of interest" description="Disordered" evidence="3">
    <location>
        <begin position="1"/>
        <end position="23"/>
    </location>
</feature>
<dbReference type="AlphaFoldDB" id="A0A9P0E0I3"/>
<dbReference type="GO" id="GO:0003006">
    <property type="term" value="P:developmental process involved in reproduction"/>
    <property type="evidence" value="ECO:0007669"/>
    <property type="project" value="UniProtKB-ARBA"/>
</dbReference>
<dbReference type="GO" id="GO:0022412">
    <property type="term" value="P:cellular process involved in reproduction in multicellular organism"/>
    <property type="evidence" value="ECO:0007669"/>
    <property type="project" value="UniProtKB-ARBA"/>
</dbReference>
<name>A0A9P0E0I3_NEZVI</name>
<dbReference type="GO" id="GO:0035099">
    <property type="term" value="P:hemocyte migration"/>
    <property type="evidence" value="ECO:0007669"/>
    <property type="project" value="UniProtKB-ARBA"/>
</dbReference>
<gene>
    <name evidence="4" type="ORF">NEZAVI_LOCUS2520</name>
</gene>
<accession>A0A9P0E0I3</accession>
<dbReference type="PRINTS" id="PR00449">
    <property type="entry name" value="RASTRNSFRMNG"/>
</dbReference>
<organism evidence="4 5">
    <name type="scientific">Nezara viridula</name>
    <name type="common">Southern green stink bug</name>
    <name type="synonym">Cimex viridulus</name>
    <dbReference type="NCBI Taxonomy" id="85310"/>
    <lineage>
        <taxon>Eukaryota</taxon>
        <taxon>Metazoa</taxon>
        <taxon>Ecdysozoa</taxon>
        <taxon>Arthropoda</taxon>
        <taxon>Hexapoda</taxon>
        <taxon>Insecta</taxon>
        <taxon>Pterygota</taxon>
        <taxon>Neoptera</taxon>
        <taxon>Paraneoptera</taxon>
        <taxon>Hemiptera</taxon>
        <taxon>Heteroptera</taxon>
        <taxon>Panheteroptera</taxon>
        <taxon>Pentatomomorpha</taxon>
        <taxon>Pentatomoidea</taxon>
        <taxon>Pentatomidae</taxon>
        <taxon>Pentatominae</taxon>
        <taxon>Nezara</taxon>
    </lineage>
</organism>
<keyword evidence="5" id="KW-1185">Reference proteome</keyword>
<dbReference type="InterPro" id="IPR005225">
    <property type="entry name" value="Small_GTP-bd"/>
</dbReference>
<dbReference type="InterPro" id="IPR027417">
    <property type="entry name" value="P-loop_NTPase"/>
</dbReference>
<dbReference type="InterPro" id="IPR001806">
    <property type="entry name" value="Small_GTPase"/>
</dbReference>
<evidence type="ECO:0000256" key="1">
    <source>
        <dbReference type="ARBA" id="ARBA00022741"/>
    </source>
</evidence>
<dbReference type="PROSITE" id="PS51420">
    <property type="entry name" value="RHO"/>
    <property type="match status" value="1"/>
</dbReference>
<dbReference type="NCBIfam" id="TIGR00231">
    <property type="entry name" value="small_GTP"/>
    <property type="match status" value="1"/>
</dbReference>
<evidence type="ECO:0000256" key="3">
    <source>
        <dbReference type="SAM" id="MobiDB-lite"/>
    </source>
</evidence>
<dbReference type="GO" id="GO:0001667">
    <property type="term" value="P:ameboidal-type cell migration"/>
    <property type="evidence" value="ECO:0007669"/>
    <property type="project" value="UniProtKB-ARBA"/>
</dbReference>
<dbReference type="SMART" id="SM00173">
    <property type="entry name" value="RAS"/>
    <property type="match status" value="1"/>
</dbReference>
<dbReference type="Pfam" id="PF00071">
    <property type="entry name" value="Ras"/>
    <property type="match status" value="1"/>
</dbReference>
<dbReference type="SMART" id="SM00175">
    <property type="entry name" value="RAB"/>
    <property type="match status" value="1"/>
</dbReference>
<protein>
    <submittedName>
        <fullName evidence="4">Uncharacterized protein</fullName>
    </submittedName>
</protein>
<dbReference type="PROSITE" id="PS51419">
    <property type="entry name" value="RAB"/>
    <property type="match status" value="1"/>
</dbReference>
<reference evidence="4" key="1">
    <citation type="submission" date="2022-01" db="EMBL/GenBank/DDBJ databases">
        <authorList>
            <person name="King R."/>
        </authorList>
    </citation>
    <scope>NUCLEOTIDE SEQUENCE</scope>
</reference>
<evidence type="ECO:0000256" key="2">
    <source>
        <dbReference type="ARBA" id="ARBA00023134"/>
    </source>
</evidence>
<proteinExistence type="predicted"/>
<dbReference type="OrthoDB" id="265044at2759"/>
<dbReference type="Proteomes" id="UP001152798">
    <property type="component" value="Chromosome 1"/>
</dbReference>
<dbReference type="EMBL" id="OV725077">
    <property type="protein sequence ID" value="CAH1391509.1"/>
    <property type="molecule type" value="Genomic_DNA"/>
</dbReference>
<dbReference type="SUPFAM" id="SSF52540">
    <property type="entry name" value="P-loop containing nucleoside triphosphate hydrolases"/>
    <property type="match status" value="1"/>
</dbReference>
<evidence type="ECO:0000313" key="5">
    <source>
        <dbReference type="Proteomes" id="UP001152798"/>
    </source>
</evidence>
<keyword evidence="1" id="KW-0547">Nucleotide-binding</keyword>
<dbReference type="SMART" id="SM00174">
    <property type="entry name" value="RHO"/>
    <property type="match status" value="1"/>
</dbReference>
<dbReference type="GO" id="GO:0035006">
    <property type="term" value="P:melanization defense response"/>
    <property type="evidence" value="ECO:0007669"/>
    <property type="project" value="UniProtKB-ARBA"/>
</dbReference>
<dbReference type="Gene3D" id="3.40.50.300">
    <property type="entry name" value="P-loop containing nucleotide triphosphate hydrolases"/>
    <property type="match status" value="1"/>
</dbReference>
<dbReference type="InterPro" id="IPR003578">
    <property type="entry name" value="Small_GTPase_Rho"/>
</dbReference>
<keyword evidence="2" id="KW-0342">GTP-binding</keyword>
<feature type="compositionally biased region" description="Basic and acidic residues" evidence="3">
    <location>
        <begin position="1"/>
        <end position="12"/>
    </location>
</feature>
<dbReference type="GO" id="GO:0003924">
    <property type="term" value="F:GTPase activity"/>
    <property type="evidence" value="ECO:0007669"/>
    <property type="project" value="InterPro"/>
</dbReference>